<dbReference type="InterPro" id="IPR057033">
    <property type="entry name" value="Ubiquitin_IARS1"/>
</dbReference>
<keyword evidence="8 17" id="KW-0547">Nucleotide-binding</keyword>
<organism evidence="21 22">
    <name type="scientific">Allacma fusca</name>
    <dbReference type="NCBI Taxonomy" id="39272"/>
    <lineage>
        <taxon>Eukaryota</taxon>
        <taxon>Metazoa</taxon>
        <taxon>Ecdysozoa</taxon>
        <taxon>Arthropoda</taxon>
        <taxon>Hexapoda</taxon>
        <taxon>Collembola</taxon>
        <taxon>Symphypleona</taxon>
        <taxon>Sminthuridae</taxon>
        <taxon>Allacma</taxon>
    </lineage>
</organism>
<keyword evidence="7 17" id="KW-0436">Ligase</keyword>
<evidence type="ECO:0000259" key="20">
    <source>
        <dbReference type="Pfam" id="PF23567"/>
    </source>
</evidence>
<dbReference type="Pfam" id="PF00133">
    <property type="entry name" value="tRNA-synt_1"/>
    <property type="match status" value="1"/>
</dbReference>
<dbReference type="Proteomes" id="UP000708208">
    <property type="component" value="Unassembled WGS sequence"/>
</dbReference>
<dbReference type="GO" id="GO:0005829">
    <property type="term" value="C:cytosol"/>
    <property type="evidence" value="ECO:0007669"/>
    <property type="project" value="UniProtKB-SubCell"/>
</dbReference>
<evidence type="ECO:0000256" key="13">
    <source>
        <dbReference type="ARBA" id="ARBA00032665"/>
    </source>
</evidence>
<comment type="function">
    <text evidence="1">Catalyzes the specific attachment of an amino acid to its cognate tRNA in a 2 step reaction: the amino acid (AA) is first activated by ATP to form AA-AMP and then transferred to the acceptor end of the tRNA.</text>
</comment>
<evidence type="ECO:0000256" key="3">
    <source>
        <dbReference type="ARBA" id="ARBA00005594"/>
    </source>
</evidence>
<dbReference type="GO" id="GO:0005524">
    <property type="term" value="F:ATP binding"/>
    <property type="evidence" value="ECO:0007669"/>
    <property type="project" value="UniProtKB-KW"/>
</dbReference>
<dbReference type="InterPro" id="IPR002301">
    <property type="entry name" value="Ile-tRNA-ligase"/>
</dbReference>
<reference evidence="21" key="1">
    <citation type="submission" date="2021-06" db="EMBL/GenBank/DDBJ databases">
        <authorList>
            <person name="Hodson N. C."/>
            <person name="Mongue J. A."/>
            <person name="Jaron S. K."/>
        </authorList>
    </citation>
    <scope>NUCLEOTIDE SEQUENCE</scope>
</reference>
<dbReference type="GO" id="GO:0000049">
    <property type="term" value="F:tRNA binding"/>
    <property type="evidence" value="ECO:0007669"/>
    <property type="project" value="InterPro"/>
</dbReference>
<evidence type="ECO:0000256" key="8">
    <source>
        <dbReference type="ARBA" id="ARBA00022741"/>
    </source>
</evidence>
<evidence type="ECO:0000256" key="4">
    <source>
        <dbReference type="ARBA" id="ARBA00013165"/>
    </source>
</evidence>
<evidence type="ECO:0000313" key="22">
    <source>
        <dbReference type="Proteomes" id="UP000708208"/>
    </source>
</evidence>
<keyword evidence="10 17" id="KW-0648">Protein biosynthesis</keyword>
<keyword evidence="5" id="KW-0963">Cytoplasm</keyword>
<evidence type="ECO:0000256" key="5">
    <source>
        <dbReference type="ARBA" id="ARBA00022490"/>
    </source>
</evidence>
<name>A0A8J2K7N8_9HEXA</name>
<dbReference type="OrthoDB" id="1706657at2759"/>
<comment type="similarity">
    <text evidence="3 17">Belongs to the class-I aminoacyl-tRNA synthetase family.</text>
</comment>
<dbReference type="CDD" id="cd00818">
    <property type="entry name" value="IleRS_core"/>
    <property type="match status" value="1"/>
</dbReference>
<dbReference type="EC" id="6.1.1.5" evidence="4"/>
<feature type="domain" description="Isoleucine--tRNA ligase cytoplasmic ubiquitin-like" evidence="20">
    <location>
        <begin position="1068"/>
        <end position="1147"/>
    </location>
</feature>
<gene>
    <name evidence="21" type="ORF">AFUS01_LOCUS23111</name>
</gene>
<sequence>MEFWKDIDAFRTCLKQSAGKPRYSFYDGPPFATGLPHYGHILAGTIKDIVTRYAHQSGFHVERRFGWDCHGLPVEYEIDKALGIKGPDDVMKMGIEAYNNECRKIVHRYANEWEQIVGRMGRWIDFKNDYKTLYPWYMESIWWVFKQLYDKGLVYRGFKVMPFSTACNTPLSNFETTQNYKDVVDPAVVVSFPLLAKPGVSILAWTTTPWTLPSNMSCCVHPEYIYVHVEDTKTNQQYILMEARLEALYKSPKEYKVIAKFPGKDLKDLQYEPLFDYFIEYKKNGAFRILVDTYVTQDSGTGVVHQAPYFGADDYRICIDNGVIRKDEEMVCAVDVQGRFTAPVTDFLGQYVKDADKNILQELKKRGRVVNVGSIKHSYPFCWRSDTPLIYRAVPSWFIRVENMVENLLANNQKTYWVPDFVKEKRFANWLRDAHDWAVSRNRYWGTPIPLWVSKDGQEVVCIGSIEELEQLSGQKIVDLHRENVDKITIPSRRPGQPPLERTTEVFDCWFESGSMPYAQNHYPFERRKEFEDSFPADFVAEGVDQTRGWFYTLLVVSTALFDKPPFKNLVANGLVLAGDGQKMSKRKKNYPDPLEVVNKYGADALRLYLINSPVVRGENLRFKEEGVRDLLKDVFLPWYNAFRFLIQNLIRVRTSDSVSLRFDPSLNEETIAKLRSSNIMDRWILSSMQSLITWFRQEMSMYRLYTVIPRLVKFIDQLTNWYVRLNRRRHKGETDTEDSYQSLEVLFVVLFTLTRLMAPFTPFITETMYRTLKKLVKLDGNKQNTDSIHYLMLPEPQKDLIDENIERAVNRMQTVIDLGRLTRERRTLPLKYPLSEAIVVHADESYLEDVRSLQKYVLEELNIQKLSLTTNKASFGVKMKAEPDHKVLGLKFKKDFKKILTAVKALTDEQIETCLANGGIELEGEWIQSSEMYITYDVNCEDSGNMEVACSGAVLFILKTQQTQELKDEGTSREITNRVQKLRKKAGLVPTDQISVQLYLNDELLRVMKGFQSQVESALKCKVTCKTLTENHLDDYFISEEHKVAGHDLIVVIICEDGRPLSNALSVCPYVNIVAVGLKQQFWIEGSRGTILLENPKGRTVTLDKIKDDVKSVFGITEPFALYQENGKVLPDTVAVSDLNKKIIFAGPVSGCAVEKITQEGPFVKFRNVSSKTVVLLENPVGSPTLDDSVVALNNKQLAALVQNAFNLAAV</sequence>
<keyword evidence="9 17" id="KW-0067">ATP-binding</keyword>
<comment type="catalytic activity">
    <reaction evidence="14">
        <text>tRNA(Ile) + L-isoleucine + ATP = L-isoleucyl-tRNA(Ile) + AMP + diphosphate</text>
        <dbReference type="Rhea" id="RHEA:11060"/>
        <dbReference type="Rhea" id="RHEA-COMP:9666"/>
        <dbReference type="Rhea" id="RHEA-COMP:9695"/>
        <dbReference type="ChEBI" id="CHEBI:30616"/>
        <dbReference type="ChEBI" id="CHEBI:33019"/>
        <dbReference type="ChEBI" id="CHEBI:58045"/>
        <dbReference type="ChEBI" id="CHEBI:78442"/>
        <dbReference type="ChEBI" id="CHEBI:78528"/>
        <dbReference type="ChEBI" id="CHEBI:456215"/>
        <dbReference type="EC" id="6.1.1.5"/>
    </reaction>
</comment>
<dbReference type="GO" id="GO:0006428">
    <property type="term" value="P:isoleucyl-tRNA aminoacylation"/>
    <property type="evidence" value="ECO:0007669"/>
    <property type="project" value="InterPro"/>
</dbReference>
<protein>
    <recommendedName>
        <fullName evidence="16">Isoleucine--tRNA ligase, cytoplasmic</fullName>
        <ecNumber evidence="4">6.1.1.5</ecNumber>
    </recommendedName>
    <alternativeName>
        <fullName evidence="13">Isoleucyl-tRNA synthetase</fullName>
    </alternativeName>
</protein>
<evidence type="ECO:0000256" key="12">
    <source>
        <dbReference type="ARBA" id="ARBA00023146"/>
    </source>
</evidence>
<evidence type="ECO:0000256" key="7">
    <source>
        <dbReference type="ARBA" id="ARBA00022598"/>
    </source>
</evidence>
<dbReference type="InterPro" id="IPR001412">
    <property type="entry name" value="aa-tRNA-synth_I_CS"/>
</dbReference>
<dbReference type="FunFam" id="1.10.730.10:FF:000004">
    <property type="entry name" value="Isoleucyl-tRNA synthetase, cytoplasmic"/>
    <property type="match status" value="1"/>
</dbReference>
<evidence type="ECO:0000256" key="9">
    <source>
        <dbReference type="ARBA" id="ARBA00022840"/>
    </source>
</evidence>
<dbReference type="EMBL" id="CAJVCH010275270">
    <property type="protein sequence ID" value="CAG7734738.1"/>
    <property type="molecule type" value="Genomic_DNA"/>
</dbReference>
<dbReference type="Pfam" id="PF23567">
    <property type="entry name" value="Ubiquitin_IARS1"/>
    <property type="match status" value="1"/>
</dbReference>
<dbReference type="NCBIfam" id="TIGR00392">
    <property type="entry name" value="ileS"/>
    <property type="match status" value="1"/>
</dbReference>
<evidence type="ECO:0000256" key="6">
    <source>
        <dbReference type="ARBA" id="ARBA00022553"/>
    </source>
</evidence>
<evidence type="ECO:0000256" key="17">
    <source>
        <dbReference type="RuleBase" id="RU363035"/>
    </source>
</evidence>
<dbReference type="FunFam" id="3.40.50.620:FF:000414">
    <property type="entry name" value="Isoleucine--tRNA ligase, cytoplasmic-like"/>
    <property type="match status" value="1"/>
</dbReference>
<dbReference type="InterPro" id="IPR002300">
    <property type="entry name" value="aa-tRNA-synth_Ia"/>
</dbReference>
<evidence type="ECO:0000256" key="15">
    <source>
        <dbReference type="ARBA" id="ARBA00063494"/>
    </source>
</evidence>
<dbReference type="GO" id="GO:0017101">
    <property type="term" value="C:aminoacyl-tRNA synthetase multienzyme complex"/>
    <property type="evidence" value="ECO:0007669"/>
    <property type="project" value="UniProtKB-ARBA"/>
</dbReference>
<evidence type="ECO:0000256" key="14">
    <source>
        <dbReference type="ARBA" id="ARBA00048359"/>
    </source>
</evidence>
<dbReference type="AlphaFoldDB" id="A0A8J2K7N8"/>
<feature type="domain" description="Methionyl/Valyl/Leucyl/Isoleucyl-tRNA synthetase anticodon-binding" evidence="19">
    <location>
        <begin position="682"/>
        <end position="837"/>
    </location>
</feature>
<evidence type="ECO:0000259" key="19">
    <source>
        <dbReference type="Pfam" id="PF08264"/>
    </source>
</evidence>
<dbReference type="FunFam" id="3.40.50.620:FF:000050">
    <property type="entry name" value="Isoleucyl-tRNA synthetase,cytoplasmic"/>
    <property type="match status" value="1"/>
</dbReference>
<comment type="caution">
    <text evidence="21">The sequence shown here is derived from an EMBL/GenBank/DDBJ whole genome shotgun (WGS) entry which is preliminary data.</text>
</comment>
<feature type="domain" description="Aminoacyl-tRNA synthetase class Ia" evidence="18">
    <location>
        <begin position="2"/>
        <end position="621"/>
    </location>
</feature>
<dbReference type="Pfam" id="PF08264">
    <property type="entry name" value="Anticodon_1"/>
    <property type="match status" value="1"/>
</dbReference>
<comment type="subunit">
    <text evidence="15">Part of a multisubunit complex that groups tRNA ligases for Arg (RARS1), Asp (DARS1), Gln (QARS1), Ile (IARS1), Leu (LARS1), Lys (KARS1), Met (MARS1) the bifunctional ligase for Glu and Pro (EPRS1) and the auxiliary subunits AIMP1/p43, AIMP2/p38 and EEF1E1/p18.</text>
</comment>
<dbReference type="InterPro" id="IPR033709">
    <property type="entry name" value="Anticodon_Ile_ABEc"/>
</dbReference>
<dbReference type="PANTHER" id="PTHR42780">
    <property type="entry name" value="SOLEUCYL-TRNA SYNTHETASE"/>
    <property type="match status" value="1"/>
</dbReference>
<dbReference type="InterPro" id="IPR023586">
    <property type="entry name" value="Ile-tRNA-ligase_type2"/>
</dbReference>
<dbReference type="PANTHER" id="PTHR42780:SF1">
    <property type="entry name" value="ISOLEUCINE--TRNA LIGASE, CYTOPLASMIC"/>
    <property type="match status" value="1"/>
</dbReference>
<keyword evidence="12 17" id="KW-0030">Aminoacyl-tRNA synthetase</keyword>
<dbReference type="CDD" id="cd07961">
    <property type="entry name" value="Anticodon_Ia_Ile_ABEc"/>
    <property type="match status" value="1"/>
</dbReference>
<evidence type="ECO:0000256" key="16">
    <source>
        <dbReference type="ARBA" id="ARBA00069879"/>
    </source>
</evidence>
<comment type="subcellular location">
    <subcellularLocation>
        <location evidence="2">Cytoplasm</location>
        <location evidence="2">Cytosol</location>
    </subcellularLocation>
</comment>
<proteinExistence type="inferred from homology"/>
<dbReference type="Pfam" id="PF19302">
    <property type="entry name" value="DUF5915"/>
    <property type="match status" value="1"/>
</dbReference>
<evidence type="ECO:0000256" key="10">
    <source>
        <dbReference type="ARBA" id="ARBA00022917"/>
    </source>
</evidence>
<keyword evidence="22" id="KW-1185">Reference proteome</keyword>
<dbReference type="InterPro" id="IPR013155">
    <property type="entry name" value="M/V/L/I-tRNA-synth_anticd-bd"/>
</dbReference>
<evidence type="ECO:0000313" key="21">
    <source>
        <dbReference type="EMBL" id="CAG7734738.1"/>
    </source>
</evidence>
<keyword evidence="6" id="KW-0597">Phosphoprotein</keyword>
<keyword evidence="11" id="KW-0007">Acetylation</keyword>
<dbReference type="GO" id="GO:0004822">
    <property type="term" value="F:isoleucine-tRNA ligase activity"/>
    <property type="evidence" value="ECO:0007669"/>
    <property type="project" value="UniProtKB-EC"/>
</dbReference>
<dbReference type="PROSITE" id="PS00178">
    <property type="entry name" value="AA_TRNA_LIGASE_I"/>
    <property type="match status" value="1"/>
</dbReference>
<accession>A0A8J2K7N8</accession>
<evidence type="ECO:0000256" key="2">
    <source>
        <dbReference type="ARBA" id="ARBA00004514"/>
    </source>
</evidence>
<evidence type="ECO:0000259" key="18">
    <source>
        <dbReference type="Pfam" id="PF00133"/>
    </source>
</evidence>
<evidence type="ECO:0000256" key="11">
    <source>
        <dbReference type="ARBA" id="ARBA00022990"/>
    </source>
</evidence>
<evidence type="ECO:0000256" key="1">
    <source>
        <dbReference type="ARBA" id="ARBA00003170"/>
    </source>
</evidence>